<feature type="region of interest" description="Disordered" evidence="9">
    <location>
        <begin position="1"/>
        <end position="86"/>
    </location>
</feature>
<evidence type="ECO:0000259" key="11">
    <source>
        <dbReference type="Pfam" id="PF00905"/>
    </source>
</evidence>
<keyword evidence="10" id="KW-0472">Membrane</keyword>
<keyword evidence="10" id="KW-1133">Transmembrane helix</keyword>
<feature type="region of interest" description="Disordered" evidence="9">
    <location>
        <begin position="114"/>
        <end position="134"/>
    </location>
</feature>
<proteinExistence type="predicted"/>
<evidence type="ECO:0000259" key="12">
    <source>
        <dbReference type="Pfam" id="PF00912"/>
    </source>
</evidence>
<dbReference type="GO" id="GO:0009002">
    <property type="term" value="F:serine-type D-Ala-D-Ala carboxypeptidase activity"/>
    <property type="evidence" value="ECO:0007669"/>
    <property type="project" value="UniProtKB-EC"/>
</dbReference>
<organism evidence="13 14">
    <name type="scientific">Actinoplanes digitatis</name>
    <dbReference type="NCBI Taxonomy" id="1868"/>
    <lineage>
        <taxon>Bacteria</taxon>
        <taxon>Bacillati</taxon>
        <taxon>Actinomycetota</taxon>
        <taxon>Actinomycetes</taxon>
        <taxon>Micromonosporales</taxon>
        <taxon>Micromonosporaceae</taxon>
        <taxon>Actinoplanes</taxon>
    </lineage>
</organism>
<dbReference type="GO" id="GO:0006508">
    <property type="term" value="P:proteolysis"/>
    <property type="evidence" value="ECO:0007669"/>
    <property type="project" value="UniProtKB-KW"/>
</dbReference>
<evidence type="ECO:0000256" key="9">
    <source>
        <dbReference type="SAM" id="MobiDB-lite"/>
    </source>
</evidence>
<keyword evidence="3" id="KW-0328">Glycosyltransferase</keyword>
<dbReference type="SUPFAM" id="SSF56601">
    <property type="entry name" value="beta-lactamase/transpeptidase-like"/>
    <property type="match status" value="1"/>
</dbReference>
<keyword evidence="4" id="KW-0808">Transferase</keyword>
<evidence type="ECO:0000256" key="8">
    <source>
        <dbReference type="ARBA" id="ARBA00049902"/>
    </source>
</evidence>
<evidence type="ECO:0000313" key="14">
    <source>
        <dbReference type="Proteomes" id="UP000578112"/>
    </source>
</evidence>
<feature type="domain" description="Penicillin-binding protein transpeptidase" evidence="11">
    <location>
        <begin position="502"/>
        <end position="789"/>
    </location>
</feature>
<feature type="compositionally biased region" description="Basic and acidic residues" evidence="9">
    <location>
        <begin position="32"/>
        <end position="42"/>
    </location>
</feature>
<evidence type="ECO:0000256" key="10">
    <source>
        <dbReference type="SAM" id="Phobius"/>
    </source>
</evidence>
<dbReference type="InterPro" id="IPR036950">
    <property type="entry name" value="PBP_transglycosylase"/>
</dbReference>
<keyword evidence="2" id="KW-0645">Protease</keyword>
<evidence type="ECO:0000256" key="6">
    <source>
        <dbReference type="ARBA" id="ARBA00023268"/>
    </source>
</evidence>
<name>A0A7W7I6F7_9ACTN</name>
<dbReference type="Gene3D" id="3.40.710.10">
    <property type="entry name" value="DD-peptidase/beta-lactamase superfamily"/>
    <property type="match status" value="1"/>
</dbReference>
<dbReference type="PANTHER" id="PTHR32282:SF34">
    <property type="entry name" value="PENICILLIN-BINDING PROTEIN 1A"/>
    <property type="match status" value="1"/>
</dbReference>
<dbReference type="Pfam" id="PF00912">
    <property type="entry name" value="Transgly"/>
    <property type="match status" value="1"/>
</dbReference>
<dbReference type="Gene3D" id="1.10.3810.10">
    <property type="entry name" value="Biosynthetic peptidoglycan transglycosylase-like"/>
    <property type="match status" value="1"/>
</dbReference>
<feature type="compositionally biased region" description="Low complexity" evidence="9">
    <location>
        <begin position="57"/>
        <end position="86"/>
    </location>
</feature>
<evidence type="ECO:0000256" key="2">
    <source>
        <dbReference type="ARBA" id="ARBA00022670"/>
    </source>
</evidence>
<comment type="catalytic activity">
    <reaction evidence="7">
        <text>Preferential cleavage: (Ac)2-L-Lys-D-Ala-|-D-Ala. Also transpeptidation of peptidyl-alanyl moieties that are N-acyl substituents of D-alanine.</text>
        <dbReference type="EC" id="3.4.16.4"/>
    </reaction>
</comment>
<sequence>MNSYGDPQSARARARVPGPSAASTPDDGQSGYDERAAPDAYRRPAGGRASVGGGMSRGAAPVGAAPGRASVGAGRASVGAGTVGSARVGGRASVGAVDDGPGYGSGAVARAAVRPVPPTVGGGPGVPGQGNRGSAAKILNKASKRRRRMNILTAAAAVLVILAGAGVVGGTYFFDSVDFKEPAAETQTTQLLASDNKTVLASLGQFNRSIVPNASINPLIKLAVVSAEDKGFYDHNGIDMKGIARAAWNNFTGGDTQGASTITQQYARYAAKLKEISYNRKLREAVIARKMEDEYSKDEILGRYLNSVYFGRGAYGVEAAVKAYFGNNRSALTPVGKPNAITAGEAAILASVIKQPEPTATHRGYDPGNNLPDAQDRWRYTVGNMTELGLPAGMPAAGVPAGINPPTEYPAEAKDGKLGWIKFNPDKCTTTCANNKPSAKIVKYVKRELRDMGITDAKLNEGGLQIRTTINPDVQKAAEKAANRASEKSPLNGMAETYKSALVSIDPDTGRVLAYYGGPDAASWDYAGPNYTDDGKTFIGGGRPPGSTFKIYTLLAALSEGYGMDTIWDSTLEKVNGGGKINNSGREGGSLKCPPKACDLETSVEQSYNFTFYWLADALGPEKVIEVAHKAGIQLIGDPETTARYDLNKLSESDLKKKGYGREVGFGQYAITALDHASGVATIANNGVYHKAHFVRSVAERDAKTGKFAAIKGKGEKLKGITAFSPDVAAAVQDVMQKIPGINGISLDNGRKAIGKTGTWEFTGKGGKSGDNGDAWMVGGTRELAAAVWVGREKVNKKTKQMDLLPIYKPGGKPMNGGSIPGDIWKMFLDSASKELKGDVKPFLPNSTAFVDSSKKGNGIPPPPKLELPDNPACLVFPQQCQDGNNGNNGNSGPGNGNGNNGNNTPTLPGFPTFPGNDTGTGGGQDDADDGN</sequence>
<accession>A0A7W7I6F7</accession>
<keyword evidence="14" id="KW-1185">Reference proteome</keyword>
<comment type="catalytic activity">
    <reaction evidence="8">
        <text>[GlcNAc-(1-&gt;4)-Mur2Ac(oyl-L-Ala-gamma-D-Glu-L-Lys-D-Ala-D-Ala)](n)-di-trans,octa-cis-undecaprenyl diphosphate + beta-D-GlcNAc-(1-&gt;4)-Mur2Ac(oyl-L-Ala-gamma-D-Glu-L-Lys-D-Ala-D-Ala)-di-trans,octa-cis-undecaprenyl diphosphate = [GlcNAc-(1-&gt;4)-Mur2Ac(oyl-L-Ala-gamma-D-Glu-L-Lys-D-Ala-D-Ala)](n+1)-di-trans,octa-cis-undecaprenyl diphosphate + di-trans,octa-cis-undecaprenyl diphosphate + H(+)</text>
        <dbReference type="Rhea" id="RHEA:23708"/>
        <dbReference type="Rhea" id="RHEA-COMP:9602"/>
        <dbReference type="Rhea" id="RHEA-COMP:9603"/>
        <dbReference type="ChEBI" id="CHEBI:15378"/>
        <dbReference type="ChEBI" id="CHEBI:58405"/>
        <dbReference type="ChEBI" id="CHEBI:60033"/>
        <dbReference type="ChEBI" id="CHEBI:78435"/>
        <dbReference type="EC" id="2.4.99.28"/>
    </reaction>
</comment>
<dbReference type="Pfam" id="PF00905">
    <property type="entry name" value="Transpeptidase"/>
    <property type="match status" value="1"/>
</dbReference>
<evidence type="ECO:0000313" key="13">
    <source>
        <dbReference type="EMBL" id="MBB4767297.1"/>
    </source>
</evidence>
<reference evidence="13 14" key="1">
    <citation type="submission" date="2020-08" db="EMBL/GenBank/DDBJ databases">
        <title>Sequencing the genomes of 1000 actinobacteria strains.</title>
        <authorList>
            <person name="Klenk H.-P."/>
        </authorList>
    </citation>
    <scope>NUCLEOTIDE SEQUENCE [LARGE SCALE GENOMIC DNA]</scope>
    <source>
        <strain evidence="13 14">DSM 43149</strain>
    </source>
</reference>
<dbReference type="GO" id="GO:0008955">
    <property type="term" value="F:peptidoglycan glycosyltransferase activity"/>
    <property type="evidence" value="ECO:0007669"/>
    <property type="project" value="UniProtKB-EC"/>
</dbReference>
<dbReference type="GO" id="GO:0009252">
    <property type="term" value="P:peptidoglycan biosynthetic process"/>
    <property type="evidence" value="ECO:0007669"/>
    <property type="project" value="TreeGrafter"/>
</dbReference>
<keyword evidence="5" id="KW-0378">Hydrolase</keyword>
<dbReference type="EMBL" id="JACHNH010000001">
    <property type="protein sequence ID" value="MBB4767297.1"/>
    <property type="molecule type" value="Genomic_DNA"/>
</dbReference>
<evidence type="ECO:0000256" key="7">
    <source>
        <dbReference type="ARBA" id="ARBA00034000"/>
    </source>
</evidence>
<feature type="compositionally biased region" description="Low complexity" evidence="9">
    <location>
        <begin position="901"/>
        <end position="918"/>
    </location>
</feature>
<feature type="domain" description="Glycosyl transferase family 51" evidence="12">
    <location>
        <begin position="198"/>
        <end position="385"/>
    </location>
</feature>
<dbReference type="InterPro" id="IPR012338">
    <property type="entry name" value="Beta-lactam/transpept-like"/>
</dbReference>
<feature type="compositionally biased region" description="Gly residues" evidence="9">
    <location>
        <begin position="120"/>
        <end position="131"/>
    </location>
</feature>
<evidence type="ECO:0000256" key="1">
    <source>
        <dbReference type="ARBA" id="ARBA00022645"/>
    </source>
</evidence>
<dbReference type="GO" id="GO:0030288">
    <property type="term" value="C:outer membrane-bounded periplasmic space"/>
    <property type="evidence" value="ECO:0007669"/>
    <property type="project" value="TreeGrafter"/>
</dbReference>
<evidence type="ECO:0000256" key="3">
    <source>
        <dbReference type="ARBA" id="ARBA00022676"/>
    </source>
</evidence>
<keyword evidence="10" id="KW-0812">Transmembrane</keyword>
<dbReference type="PANTHER" id="PTHR32282">
    <property type="entry name" value="BINDING PROTEIN TRANSPEPTIDASE, PUTATIVE-RELATED"/>
    <property type="match status" value="1"/>
</dbReference>
<feature type="compositionally biased region" description="Gly residues" evidence="9">
    <location>
        <begin position="890"/>
        <end position="900"/>
    </location>
</feature>
<dbReference type="GO" id="GO:0008658">
    <property type="term" value="F:penicillin binding"/>
    <property type="evidence" value="ECO:0007669"/>
    <property type="project" value="InterPro"/>
</dbReference>
<dbReference type="RefSeq" id="WP_184998332.1">
    <property type="nucleotide sequence ID" value="NZ_BOMK01000088.1"/>
</dbReference>
<feature type="transmembrane region" description="Helical" evidence="10">
    <location>
        <begin position="151"/>
        <end position="174"/>
    </location>
</feature>
<keyword evidence="6" id="KW-0511">Multifunctional enzyme</keyword>
<dbReference type="InterPro" id="IPR001460">
    <property type="entry name" value="PCN-bd_Tpept"/>
</dbReference>
<dbReference type="AlphaFoldDB" id="A0A7W7I6F7"/>
<dbReference type="InterPro" id="IPR001264">
    <property type="entry name" value="Glyco_trans_51"/>
</dbReference>
<dbReference type="SUPFAM" id="SSF53955">
    <property type="entry name" value="Lysozyme-like"/>
    <property type="match status" value="1"/>
</dbReference>
<feature type="region of interest" description="Disordered" evidence="9">
    <location>
        <begin position="846"/>
        <end position="932"/>
    </location>
</feature>
<protein>
    <submittedName>
        <fullName evidence="13">Membrane peptidoglycan carboxypeptidase</fullName>
    </submittedName>
</protein>
<evidence type="ECO:0000256" key="5">
    <source>
        <dbReference type="ARBA" id="ARBA00022801"/>
    </source>
</evidence>
<dbReference type="InterPro" id="IPR050396">
    <property type="entry name" value="Glycosyltr_51/Transpeptidase"/>
</dbReference>
<gene>
    <name evidence="13" type="ORF">BJ971_007853</name>
</gene>
<dbReference type="InterPro" id="IPR023346">
    <property type="entry name" value="Lysozyme-like_dom_sf"/>
</dbReference>
<evidence type="ECO:0000256" key="4">
    <source>
        <dbReference type="ARBA" id="ARBA00022679"/>
    </source>
</evidence>
<keyword evidence="1 13" id="KW-0121">Carboxypeptidase</keyword>
<dbReference type="Proteomes" id="UP000578112">
    <property type="component" value="Unassembled WGS sequence"/>
</dbReference>
<comment type="caution">
    <text evidence="13">The sequence shown here is derived from an EMBL/GenBank/DDBJ whole genome shotgun (WGS) entry which is preliminary data.</text>
</comment>